<comment type="caution">
    <text evidence="1">The sequence shown here is derived from an EMBL/GenBank/DDBJ whole genome shotgun (WGS) entry which is preliminary data.</text>
</comment>
<organism evidence="1 2">
    <name type="scientific">Candidatus Falkowbacteria bacterium CG10_big_fil_rev_8_21_14_0_10_39_11</name>
    <dbReference type="NCBI Taxonomy" id="1974565"/>
    <lineage>
        <taxon>Bacteria</taxon>
        <taxon>Candidatus Falkowiibacteriota</taxon>
    </lineage>
</organism>
<proteinExistence type="predicted"/>
<protein>
    <submittedName>
        <fullName evidence="1">Uncharacterized protein</fullName>
    </submittedName>
</protein>
<reference evidence="2" key="1">
    <citation type="submission" date="2017-09" db="EMBL/GenBank/DDBJ databases">
        <title>Depth-based differentiation of microbial function through sediment-hosted aquifers and enrichment of novel symbionts in the deep terrestrial subsurface.</title>
        <authorList>
            <person name="Probst A.J."/>
            <person name="Ladd B."/>
            <person name="Jarett J.K."/>
            <person name="Geller-Mcgrath D.E."/>
            <person name="Sieber C.M.K."/>
            <person name="Emerson J.B."/>
            <person name="Anantharaman K."/>
            <person name="Thomas B.C."/>
            <person name="Malmstrom R."/>
            <person name="Stieglmeier M."/>
            <person name="Klingl A."/>
            <person name="Woyke T."/>
            <person name="Ryan C.M."/>
            <person name="Banfield J.F."/>
        </authorList>
    </citation>
    <scope>NUCLEOTIDE SEQUENCE [LARGE SCALE GENOMIC DNA]</scope>
</reference>
<dbReference type="Proteomes" id="UP000229901">
    <property type="component" value="Unassembled WGS sequence"/>
</dbReference>
<dbReference type="EMBL" id="PFAP01000001">
    <property type="protein sequence ID" value="PIR94675.1"/>
    <property type="molecule type" value="Genomic_DNA"/>
</dbReference>
<name>A0A2H0V6H7_9BACT</name>
<evidence type="ECO:0000313" key="2">
    <source>
        <dbReference type="Proteomes" id="UP000229901"/>
    </source>
</evidence>
<gene>
    <name evidence="1" type="ORF">COT97_00240</name>
</gene>
<sequence length="235" mass="27944">MAATTVINMEDRRRTTRRLTKFHLKVPENDSADVISLKERVPTNLATNNSFLKSRLETRLSHFILSLFENGIIEQYRLQRLLISLAHKARQEQEVAENVIDWVRREVDRDGLLSVVKREEALWHQGMVENQSFFGKATLPYHKRIFHKNFPADTSNVLVLLKNQAGATNERLKRKIHHDFLPVWNWLVICFRIIRLSDLQRQVNRPRSQETERNTQPKPIGRWSQFWRRVFKLDK</sequence>
<accession>A0A2H0V6H7</accession>
<dbReference type="AlphaFoldDB" id="A0A2H0V6H7"/>
<evidence type="ECO:0000313" key="1">
    <source>
        <dbReference type="EMBL" id="PIR94675.1"/>
    </source>
</evidence>